<gene>
    <name evidence="1" type="ORF">THITE_117101</name>
</gene>
<dbReference type="Proteomes" id="UP000008181">
    <property type="component" value="Chromosome 6"/>
</dbReference>
<organism evidence="1 2">
    <name type="scientific">Thermothielavioides terrestris (strain ATCC 38088 / NRRL 8126)</name>
    <name type="common">Thielavia terrestris</name>
    <dbReference type="NCBI Taxonomy" id="578455"/>
    <lineage>
        <taxon>Eukaryota</taxon>
        <taxon>Fungi</taxon>
        <taxon>Dikarya</taxon>
        <taxon>Ascomycota</taxon>
        <taxon>Pezizomycotina</taxon>
        <taxon>Sordariomycetes</taxon>
        <taxon>Sordariomycetidae</taxon>
        <taxon>Sordariales</taxon>
        <taxon>Chaetomiaceae</taxon>
        <taxon>Thermothielavioides</taxon>
        <taxon>Thermothielavioides terrestris</taxon>
    </lineage>
</organism>
<evidence type="ECO:0000313" key="1">
    <source>
        <dbReference type="EMBL" id="AEO71868.1"/>
    </source>
</evidence>
<dbReference type="OrthoDB" id="3648309at2759"/>
<evidence type="ECO:0000313" key="2">
    <source>
        <dbReference type="Proteomes" id="UP000008181"/>
    </source>
</evidence>
<reference evidence="1 2" key="1">
    <citation type="journal article" date="2011" name="Nat. Biotechnol.">
        <title>Comparative genomic analysis of the thermophilic biomass-degrading fungi Myceliophthora thermophila and Thielavia terrestris.</title>
        <authorList>
            <person name="Berka R.M."/>
            <person name="Grigoriev I.V."/>
            <person name="Otillar R."/>
            <person name="Salamov A."/>
            <person name="Grimwood J."/>
            <person name="Reid I."/>
            <person name="Ishmael N."/>
            <person name="John T."/>
            <person name="Darmond C."/>
            <person name="Moisan M.-C."/>
            <person name="Henrissat B."/>
            <person name="Coutinho P.M."/>
            <person name="Lombard V."/>
            <person name="Natvig D.O."/>
            <person name="Lindquist E."/>
            <person name="Schmutz J."/>
            <person name="Lucas S."/>
            <person name="Harris P."/>
            <person name="Powlowski J."/>
            <person name="Bellemare A."/>
            <person name="Taylor D."/>
            <person name="Butler G."/>
            <person name="de Vries R.P."/>
            <person name="Allijn I.E."/>
            <person name="van den Brink J."/>
            <person name="Ushinsky S."/>
            <person name="Storms R."/>
            <person name="Powell A.J."/>
            <person name="Paulsen I.T."/>
            <person name="Elbourne L.D.H."/>
            <person name="Baker S.E."/>
            <person name="Magnuson J."/>
            <person name="LaBoissiere S."/>
            <person name="Clutterbuck A.J."/>
            <person name="Martinez D."/>
            <person name="Wogulis M."/>
            <person name="de Leon A.L."/>
            <person name="Rey M.W."/>
            <person name="Tsang A."/>
        </authorList>
    </citation>
    <scope>NUCLEOTIDE SEQUENCE [LARGE SCALE GENOMIC DNA]</scope>
    <source>
        <strain evidence="2">ATCC 38088 / NRRL 8126</strain>
    </source>
</reference>
<dbReference type="GeneID" id="11521903"/>
<dbReference type="eggNOG" id="ENOG502RKPW">
    <property type="taxonomic scope" value="Eukaryota"/>
</dbReference>
<dbReference type="KEGG" id="ttt:THITE_117101"/>
<dbReference type="RefSeq" id="XP_003658204.1">
    <property type="nucleotide sequence ID" value="XM_003658156.1"/>
</dbReference>
<sequence length="125" mass="13945">MGVYVAAHFRIVSAILAWWRATIYLVEEGFGFTFSFMRDLPIFKTSMEKRKPLVIPDFGQPGVQRAISDVVTPGLKASVRAIYRIITGSNVGYAPGVGNWSEFYSFHLNLCTQIWGGQNGPDQVL</sequence>
<protein>
    <submittedName>
        <fullName evidence="1">Uncharacterized protein</fullName>
    </submittedName>
</protein>
<proteinExistence type="predicted"/>
<name>G2RGH9_THETT</name>
<dbReference type="AlphaFoldDB" id="G2RGH9"/>
<dbReference type="HOGENOM" id="CLU_1994190_0_0_1"/>
<keyword evidence="2" id="KW-1185">Reference proteome</keyword>
<accession>G2RGH9</accession>
<dbReference type="EMBL" id="CP003014">
    <property type="protein sequence ID" value="AEO71868.1"/>
    <property type="molecule type" value="Genomic_DNA"/>
</dbReference>